<proteinExistence type="inferred from homology"/>
<accession>A0A420DYC8</accession>
<organism evidence="8 9">
    <name type="scientific">Tenacibaculum lutimaris</name>
    <dbReference type="NCBI Taxonomy" id="285258"/>
    <lineage>
        <taxon>Bacteria</taxon>
        <taxon>Pseudomonadati</taxon>
        <taxon>Bacteroidota</taxon>
        <taxon>Flavobacteriia</taxon>
        <taxon>Flavobacteriales</taxon>
        <taxon>Flavobacteriaceae</taxon>
        <taxon>Tenacibaculum</taxon>
    </lineage>
</organism>
<dbReference type="GO" id="GO:0005829">
    <property type="term" value="C:cytosol"/>
    <property type="evidence" value="ECO:0007669"/>
    <property type="project" value="TreeGrafter"/>
</dbReference>
<dbReference type="NCBIfam" id="TIGR01214">
    <property type="entry name" value="rmlD"/>
    <property type="match status" value="1"/>
</dbReference>
<protein>
    <recommendedName>
        <fullName evidence="4 6">dTDP-4-dehydrorhamnose reductase</fullName>
        <ecNumber evidence="3 6">1.1.1.133</ecNumber>
    </recommendedName>
</protein>
<evidence type="ECO:0000259" key="7">
    <source>
        <dbReference type="Pfam" id="PF04321"/>
    </source>
</evidence>
<dbReference type="InterPro" id="IPR036291">
    <property type="entry name" value="NAD(P)-bd_dom_sf"/>
</dbReference>
<gene>
    <name evidence="8" type="ORF">C8N26_2650</name>
</gene>
<dbReference type="UniPathway" id="UPA00124"/>
<dbReference type="PANTHER" id="PTHR10491:SF4">
    <property type="entry name" value="METHIONINE ADENOSYLTRANSFERASE 2 SUBUNIT BETA"/>
    <property type="match status" value="1"/>
</dbReference>
<name>A0A420DYC8_9FLAO</name>
<comment type="catalytic activity">
    <reaction evidence="5">
        <text>dTDP-beta-L-rhamnose + NADP(+) = dTDP-4-dehydro-beta-L-rhamnose + NADPH + H(+)</text>
        <dbReference type="Rhea" id="RHEA:21796"/>
        <dbReference type="ChEBI" id="CHEBI:15378"/>
        <dbReference type="ChEBI" id="CHEBI:57510"/>
        <dbReference type="ChEBI" id="CHEBI:57783"/>
        <dbReference type="ChEBI" id="CHEBI:58349"/>
        <dbReference type="ChEBI" id="CHEBI:62830"/>
        <dbReference type="EC" id="1.1.1.133"/>
    </reaction>
</comment>
<dbReference type="CDD" id="cd05254">
    <property type="entry name" value="dTDP_HR_like_SDR_e"/>
    <property type="match status" value="1"/>
</dbReference>
<comment type="caution">
    <text evidence="8">The sequence shown here is derived from an EMBL/GenBank/DDBJ whole genome shotgun (WGS) entry which is preliminary data.</text>
</comment>
<dbReference type="Gene3D" id="3.40.50.720">
    <property type="entry name" value="NAD(P)-binding Rossmann-like Domain"/>
    <property type="match status" value="1"/>
</dbReference>
<reference evidence="8 9" key="1">
    <citation type="submission" date="2018-09" db="EMBL/GenBank/DDBJ databases">
        <title>Genomic Encyclopedia of Archaeal and Bacterial Type Strains, Phase II (KMG-II): from individual species to whole genera.</title>
        <authorList>
            <person name="Goeker M."/>
        </authorList>
    </citation>
    <scope>NUCLEOTIDE SEQUENCE [LARGE SCALE GENOMIC DNA]</scope>
    <source>
        <strain evidence="8 9">DSM 16505</strain>
    </source>
</reference>
<feature type="domain" description="RmlD-like substrate binding" evidence="7">
    <location>
        <begin position="1"/>
        <end position="284"/>
    </location>
</feature>
<evidence type="ECO:0000256" key="3">
    <source>
        <dbReference type="ARBA" id="ARBA00012929"/>
    </source>
</evidence>
<dbReference type="InterPro" id="IPR029903">
    <property type="entry name" value="RmlD-like-bd"/>
</dbReference>
<dbReference type="InterPro" id="IPR005913">
    <property type="entry name" value="dTDP_dehydrorham_reduct"/>
</dbReference>
<dbReference type="EC" id="1.1.1.133" evidence="3 6"/>
<comment type="function">
    <text evidence="6">Catalyzes the reduction of dTDP-6-deoxy-L-lyxo-4-hexulose to yield dTDP-L-rhamnose.</text>
</comment>
<evidence type="ECO:0000256" key="4">
    <source>
        <dbReference type="ARBA" id="ARBA00017099"/>
    </source>
</evidence>
<dbReference type="GO" id="GO:0008831">
    <property type="term" value="F:dTDP-4-dehydrorhamnose reductase activity"/>
    <property type="evidence" value="ECO:0007669"/>
    <property type="project" value="UniProtKB-EC"/>
</dbReference>
<keyword evidence="9" id="KW-1185">Reference proteome</keyword>
<comment type="pathway">
    <text evidence="1 6">Carbohydrate biosynthesis; dTDP-L-rhamnose biosynthesis.</text>
</comment>
<evidence type="ECO:0000256" key="6">
    <source>
        <dbReference type="RuleBase" id="RU364082"/>
    </source>
</evidence>
<dbReference type="Proteomes" id="UP000285780">
    <property type="component" value="Unassembled WGS sequence"/>
</dbReference>
<evidence type="ECO:0000256" key="1">
    <source>
        <dbReference type="ARBA" id="ARBA00004781"/>
    </source>
</evidence>
<comment type="similarity">
    <text evidence="2 6">Belongs to the dTDP-4-dehydrorhamnose reductase family.</text>
</comment>
<sequence length="289" mass="32838">MNILVTGASGQLGSEIKELSLNYTSFKFFFEDSKSLDITNADLVANYIEKNKIDRVINCAAYTNVDEAEEALEEAEKVNVFGVENLVNSIKSRGGKLIHISTDYVFNGESFLPYKEEDNVAPLGVYGNTKRRGEEIVESSLIEAIVIRTSWVYSSYGNNFVKTMMRLGEEKESLGVIYDQIGTPTYARDLAKVCLHIISLNRKIDRDSKIYHFSNEGVASWYDFAKAIMEFGNISCVINPIEAKDYKTLAKRPHYSVLNKQKIKSDFTINIPYWRDSLKKCILNIKKEK</sequence>
<dbReference type="EMBL" id="RAQM01000013">
    <property type="protein sequence ID" value="RKF02802.1"/>
    <property type="molecule type" value="Genomic_DNA"/>
</dbReference>
<dbReference type="SUPFAM" id="SSF51735">
    <property type="entry name" value="NAD(P)-binding Rossmann-fold domains"/>
    <property type="match status" value="1"/>
</dbReference>
<dbReference type="RefSeq" id="WP_120187632.1">
    <property type="nucleotide sequence ID" value="NZ_RAQM01000013.1"/>
</dbReference>
<keyword evidence="6" id="KW-0560">Oxidoreductase</keyword>
<evidence type="ECO:0000313" key="9">
    <source>
        <dbReference type="Proteomes" id="UP000285780"/>
    </source>
</evidence>
<dbReference type="AlphaFoldDB" id="A0A420DYC8"/>
<dbReference type="Gene3D" id="3.90.25.10">
    <property type="entry name" value="UDP-galactose 4-epimerase, domain 1"/>
    <property type="match status" value="1"/>
</dbReference>
<dbReference type="GO" id="GO:0019305">
    <property type="term" value="P:dTDP-rhamnose biosynthetic process"/>
    <property type="evidence" value="ECO:0007669"/>
    <property type="project" value="UniProtKB-UniPathway"/>
</dbReference>
<dbReference type="PANTHER" id="PTHR10491">
    <property type="entry name" value="DTDP-4-DEHYDRORHAMNOSE REDUCTASE"/>
    <property type="match status" value="1"/>
</dbReference>
<dbReference type="Pfam" id="PF04321">
    <property type="entry name" value="RmlD_sub_bind"/>
    <property type="match status" value="1"/>
</dbReference>
<evidence type="ECO:0000313" key="8">
    <source>
        <dbReference type="EMBL" id="RKF02802.1"/>
    </source>
</evidence>
<evidence type="ECO:0000256" key="5">
    <source>
        <dbReference type="ARBA" id="ARBA00048200"/>
    </source>
</evidence>
<keyword evidence="6" id="KW-0521">NADP</keyword>
<evidence type="ECO:0000256" key="2">
    <source>
        <dbReference type="ARBA" id="ARBA00010944"/>
    </source>
</evidence>